<organism evidence="1 2">
    <name type="scientific">Deinococcus depolymerans</name>
    <dbReference type="NCBI Taxonomy" id="392408"/>
    <lineage>
        <taxon>Bacteria</taxon>
        <taxon>Thermotogati</taxon>
        <taxon>Deinococcota</taxon>
        <taxon>Deinococci</taxon>
        <taxon>Deinococcales</taxon>
        <taxon>Deinococcaceae</taxon>
        <taxon>Deinococcus</taxon>
    </lineage>
</organism>
<keyword evidence="2" id="KW-1185">Reference proteome</keyword>
<dbReference type="InterPro" id="IPR011852">
    <property type="entry name" value="TRAP_TAXI"/>
</dbReference>
<dbReference type="EMBL" id="BAAADB010000003">
    <property type="protein sequence ID" value="GAA0500276.1"/>
    <property type="molecule type" value="Genomic_DNA"/>
</dbReference>
<dbReference type="SUPFAM" id="SSF53850">
    <property type="entry name" value="Periplasmic binding protein-like II"/>
    <property type="match status" value="1"/>
</dbReference>
<dbReference type="Proteomes" id="UP001500191">
    <property type="component" value="Unassembled WGS sequence"/>
</dbReference>
<comment type="caution">
    <text evidence="1">The sequence shown here is derived from an EMBL/GenBank/DDBJ whole genome shotgun (WGS) entry which is preliminary data.</text>
</comment>
<dbReference type="PANTHER" id="PTHR42941">
    <property type="entry name" value="SLL1037 PROTEIN"/>
    <property type="match status" value="1"/>
</dbReference>
<reference evidence="1 2" key="1">
    <citation type="journal article" date="2019" name="Int. J. Syst. Evol. Microbiol.">
        <title>The Global Catalogue of Microorganisms (GCM) 10K type strain sequencing project: providing services to taxonomists for standard genome sequencing and annotation.</title>
        <authorList>
            <consortium name="The Broad Institute Genomics Platform"/>
            <consortium name="The Broad Institute Genome Sequencing Center for Infectious Disease"/>
            <person name="Wu L."/>
            <person name="Ma J."/>
        </authorList>
    </citation>
    <scope>NUCLEOTIDE SEQUENCE [LARGE SCALE GENOMIC DNA]</scope>
    <source>
        <strain evidence="1 2">JCM 14368</strain>
    </source>
</reference>
<dbReference type="NCBIfam" id="TIGR02122">
    <property type="entry name" value="TRAP_TAXI"/>
    <property type="match status" value="1"/>
</dbReference>
<proteinExistence type="predicted"/>
<name>A0ABN1BL59_9DEIO</name>
<gene>
    <name evidence="1" type="ORF">GCM10008937_04520</name>
</gene>
<dbReference type="CDD" id="cd13567">
    <property type="entry name" value="PBP2_TtGluBP"/>
    <property type="match status" value="1"/>
</dbReference>
<dbReference type="PANTHER" id="PTHR42941:SF1">
    <property type="entry name" value="SLL1037 PROTEIN"/>
    <property type="match status" value="1"/>
</dbReference>
<accession>A0ABN1BL59</accession>
<sequence>MAWVQAVHGSIRAILNPVPEALVAGPPLEDPMKNRSRQLTAVLILGTAAAALAQGTTFLTIGSGSTTGVYFPVATGMAKLVNDSGAGLRANARSTGGSVFNMNAIASGELDAAVAQNDVVYYAYKGTGLQAFQGKANSKLRSMAVLYPEVLHVVARKDSGIKTIADLKGKRVVIGDLGSGTELTAKQVLDAYGLGFDDLGQALRVSPAQGITLMQDKRADALFYTVGVGASAISQIAQTVDVNMVPVSGNQASSLIKKYPFYVRFNIPAKSYKGVGATVPSVAVQATLVTSTALSEDAVYKAMKAIFGSEGDVKGLHPSLANNFNYEKAVKGLPAPLHPGALKFFKEKGLNVK</sequence>
<evidence type="ECO:0000313" key="2">
    <source>
        <dbReference type="Proteomes" id="UP001500191"/>
    </source>
</evidence>
<evidence type="ECO:0000313" key="1">
    <source>
        <dbReference type="EMBL" id="GAA0500276.1"/>
    </source>
</evidence>
<dbReference type="Gene3D" id="3.40.190.10">
    <property type="entry name" value="Periplasmic binding protein-like II"/>
    <property type="match status" value="2"/>
</dbReference>
<protein>
    <submittedName>
        <fullName evidence="1">TAXI family TRAP transporter solute-binding subunit</fullName>
    </submittedName>
</protein>
<dbReference type="Pfam" id="PF16868">
    <property type="entry name" value="NMT1_3"/>
    <property type="match status" value="1"/>
</dbReference>